<dbReference type="GO" id="GO:0016020">
    <property type="term" value="C:membrane"/>
    <property type="evidence" value="ECO:0007669"/>
    <property type="project" value="UniProtKB-SubCell"/>
</dbReference>
<keyword evidence="6" id="KW-1133">Transmembrane helix</keyword>
<evidence type="ECO:0000313" key="10">
    <source>
        <dbReference type="WBParaSite" id="NBR_0001126301-mRNA-1"/>
    </source>
</evidence>
<feature type="disulfide bond" evidence="5">
    <location>
        <begin position="169"/>
        <end position="178"/>
    </location>
</feature>
<dbReference type="EMBL" id="UYSL01020491">
    <property type="protein sequence ID" value="VDL74853.1"/>
    <property type="molecule type" value="Genomic_DNA"/>
</dbReference>
<name>A0A0N4Y5I7_NIPBR</name>
<evidence type="ECO:0000313" key="9">
    <source>
        <dbReference type="Proteomes" id="UP000271162"/>
    </source>
</evidence>
<evidence type="ECO:0000256" key="2">
    <source>
        <dbReference type="ARBA" id="ARBA00022536"/>
    </source>
</evidence>
<keyword evidence="3 6" id="KW-0677">Repeat</keyword>
<organism evidence="10">
    <name type="scientific">Nippostrongylus brasiliensis</name>
    <name type="common">Rat hookworm</name>
    <dbReference type="NCBI Taxonomy" id="27835"/>
    <lineage>
        <taxon>Eukaryota</taxon>
        <taxon>Metazoa</taxon>
        <taxon>Ecdysozoa</taxon>
        <taxon>Nematoda</taxon>
        <taxon>Chromadorea</taxon>
        <taxon>Rhabditida</taxon>
        <taxon>Rhabditina</taxon>
        <taxon>Rhabditomorpha</taxon>
        <taxon>Strongyloidea</taxon>
        <taxon>Heligmosomidae</taxon>
        <taxon>Nippostrongylus</taxon>
    </lineage>
</organism>
<keyword evidence="1 6" id="KW-0217">Developmental protein</keyword>
<dbReference type="Proteomes" id="UP000271162">
    <property type="component" value="Unassembled WGS sequence"/>
</dbReference>
<reference evidence="8 9" key="2">
    <citation type="submission" date="2018-11" db="EMBL/GenBank/DDBJ databases">
        <authorList>
            <consortium name="Pathogen Informatics"/>
        </authorList>
    </citation>
    <scope>NUCLEOTIDE SEQUENCE [LARGE SCALE GENOMIC DNA]</scope>
</reference>
<dbReference type="AlphaFoldDB" id="A0A0N4Y5I7"/>
<dbReference type="InterPro" id="IPR001774">
    <property type="entry name" value="DSL"/>
</dbReference>
<keyword evidence="4 5" id="KW-1015">Disulfide bond</keyword>
<comment type="caution">
    <text evidence="5">Lacks conserved residue(s) required for the propagation of feature annotation.</text>
</comment>
<keyword evidence="9" id="KW-1185">Reference proteome</keyword>
<feature type="disulfide bond" evidence="5">
    <location>
        <begin position="204"/>
        <end position="213"/>
    </location>
</feature>
<gene>
    <name evidence="8" type="ORF">NBR_LOCUS11264</name>
</gene>
<evidence type="ECO:0000313" key="8">
    <source>
        <dbReference type="EMBL" id="VDL74853.1"/>
    </source>
</evidence>
<dbReference type="Pfam" id="PF01414">
    <property type="entry name" value="DSL"/>
    <property type="match status" value="1"/>
</dbReference>
<dbReference type="Gene3D" id="2.10.25.140">
    <property type="match status" value="1"/>
</dbReference>
<proteinExistence type="predicted"/>
<comment type="function">
    <text evidence="6">Putative Notch ligand involved in the mediation of Notch signaling.</text>
</comment>
<sequence>MCVRYVDNYSTPYRKESLKAYRSVCLYVWVYVWRGVELSEWVPAYSTSTFRIRDLNIVHERECCDSAANTSTCTCETQLLFCAGIRFADKKHYRDCHYIHFQTPFLTADDFPYNADAEWQLSVSGHDRNGDAILEMSRYFENVSSHSPITDMTVKTENLTISFSFSVECEENFYGPTCTVFCNETFRDKSGGSFKCSPDGKKLCEKGWAGPLCNEPICEESCAHGTCTAPNVCR</sequence>
<evidence type="ECO:0000256" key="4">
    <source>
        <dbReference type="ARBA" id="ARBA00023157"/>
    </source>
</evidence>
<feature type="domain" description="DSL" evidence="7">
    <location>
        <begin position="167"/>
        <end position="213"/>
    </location>
</feature>
<dbReference type="STRING" id="27835.A0A0N4Y5I7"/>
<evidence type="ECO:0000256" key="3">
    <source>
        <dbReference type="ARBA" id="ARBA00022737"/>
    </source>
</evidence>
<keyword evidence="2 6" id="KW-0245">EGF-like domain</keyword>
<accession>A0A0N4Y5I7</accession>
<protein>
    <recommendedName>
        <fullName evidence="6">Delta-like protein</fullName>
    </recommendedName>
</protein>
<reference evidence="10" key="1">
    <citation type="submission" date="2016-04" db="UniProtKB">
        <authorList>
            <consortium name="WormBaseParasite"/>
        </authorList>
    </citation>
    <scope>IDENTIFICATION</scope>
</reference>
<dbReference type="PROSITE" id="PS51051">
    <property type="entry name" value="DSL"/>
    <property type="match status" value="1"/>
</dbReference>
<dbReference type="SMART" id="SM00051">
    <property type="entry name" value="DSL"/>
    <property type="match status" value="1"/>
</dbReference>
<evidence type="ECO:0000256" key="5">
    <source>
        <dbReference type="PROSITE-ProRule" id="PRU00377"/>
    </source>
</evidence>
<evidence type="ECO:0000256" key="6">
    <source>
        <dbReference type="RuleBase" id="RU280815"/>
    </source>
</evidence>
<keyword evidence="6" id="KW-0732">Signal</keyword>
<dbReference type="GO" id="GO:0007154">
    <property type="term" value="P:cell communication"/>
    <property type="evidence" value="ECO:0007669"/>
    <property type="project" value="InterPro"/>
</dbReference>
<evidence type="ECO:0000256" key="1">
    <source>
        <dbReference type="ARBA" id="ARBA00022473"/>
    </source>
</evidence>
<evidence type="ECO:0000259" key="7">
    <source>
        <dbReference type="PROSITE" id="PS51051"/>
    </source>
</evidence>
<keyword evidence="6" id="KW-0812">Transmembrane</keyword>
<keyword evidence="6" id="KW-0472">Membrane</keyword>
<comment type="subcellular location">
    <subcellularLocation>
        <location evidence="6">Membrane</location>
        <topology evidence="6">Single-pass type I membrane protein</topology>
    </subcellularLocation>
</comment>
<dbReference type="WBParaSite" id="NBR_0001126301-mRNA-1">
    <property type="protein sequence ID" value="NBR_0001126301-mRNA-1"/>
    <property type="gene ID" value="NBR_0001126301"/>
</dbReference>